<dbReference type="Gene3D" id="3.40.50.880">
    <property type="match status" value="1"/>
</dbReference>
<evidence type="ECO:0000313" key="13">
    <source>
        <dbReference type="Proteomes" id="UP000658131"/>
    </source>
</evidence>
<name>A0ABR7NGI7_9FIRM</name>
<evidence type="ECO:0000259" key="11">
    <source>
        <dbReference type="Pfam" id="PF00117"/>
    </source>
</evidence>
<comment type="catalytic activity">
    <reaction evidence="9 10">
        <text>L-glutamine + H2O = L-glutamate + NH4(+)</text>
        <dbReference type="Rhea" id="RHEA:15889"/>
        <dbReference type="ChEBI" id="CHEBI:15377"/>
        <dbReference type="ChEBI" id="CHEBI:28938"/>
        <dbReference type="ChEBI" id="CHEBI:29985"/>
        <dbReference type="ChEBI" id="CHEBI:58359"/>
        <dbReference type="EC" id="3.5.1.2"/>
    </reaction>
</comment>
<evidence type="ECO:0000256" key="7">
    <source>
        <dbReference type="ARBA" id="ARBA00023239"/>
    </source>
</evidence>
<comment type="caution">
    <text evidence="12">The sequence shown here is derived from an EMBL/GenBank/DDBJ whole genome shotgun (WGS) entry which is preliminary data.</text>
</comment>
<keyword evidence="5 10" id="KW-0315">Glutamine amidotransferase</keyword>
<evidence type="ECO:0000256" key="8">
    <source>
        <dbReference type="ARBA" id="ARBA00047838"/>
    </source>
</evidence>
<dbReference type="EC" id="4.3.2.10" evidence="10"/>
<reference evidence="12 13" key="1">
    <citation type="submission" date="2020-08" db="EMBL/GenBank/DDBJ databases">
        <title>Genome public.</title>
        <authorList>
            <person name="Liu C."/>
            <person name="Sun Q."/>
        </authorList>
    </citation>
    <scope>NUCLEOTIDE SEQUENCE [LARGE SCALE GENOMIC DNA]</scope>
    <source>
        <strain evidence="12 13">BX1</strain>
    </source>
</reference>
<dbReference type="InterPro" id="IPR010139">
    <property type="entry name" value="Imidazole-glycPsynth_HisH"/>
</dbReference>
<gene>
    <name evidence="10 12" type="primary">hisH</name>
    <name evidence="12" type="ORF">H8717_03635</name>
</gene>
<dbReference type="PIRSF" id="PIRSF000495">
    <property type="entry name" value="Amidotransf_hisH"/>
    <property type="match status" value="1"/>
</dbReference>
<dbReference type="PROSITE" id="PS51273">
    <property type="entry name" value="GATASE_TYPE_1"/>
    <property type="match status" value="1"/>
</dbReference>
<dbReference type="InterPro" id="IPR017926">
    <property type="entry name" value="GATASE"/>
</dbReference>
<feature type="active site" evidence="10">
    <location>
        <position position="180"/>
    </location>
</feature>
<sequence>MIAVVDYGAGNLFSVKNACDFLSIETRITRDPALIRAAEGIILPGVGAFPDAMQRLKETGLIPVLQAEAQKKPLLGICLGMQMLFDYSTEFGRTEGLGLIPGHVDRIPCQDLKLPHIGWNELKICQPSPILEGTRDGDFVYFVHSFAAFCGERYLLASTDYGCTVPALVGSGTVFGAQFHPEKSGGVGLRMLQNFAKVVAGK</sequence>
<evidence type="ECO:0000256" key="4">
    <source>
        <dbReference type="ARBA" id="ARBA00022801"/>
    </source>
</evidence>
<evidence type="ECO:0000313" key="12">
    <source>
        <dbReference type="EMBL" id="MBC8575506.1"/>
    </source>
</evidence>
<proteinExistence type="inferred from homology"/>
<evidence type="ECO:0000256" key="9">
    <source>
        <dbReference type="ARBA" id="ARBA00049534"/>
    </source>
</evidence>
<keyword evidence="6 10" id="KW-0368">Histidine biosynthesis</keyword>
<keyword evidence="10" id="KW-0963">Cytoplasm</keyword>
<organism evidence="12 13">
    <name type="scientific">Yanshouia hominis</name>
    <dbReference type="NCBI Taxonomy" id="2763673"/>
    <lineage>
        <taxon>Bacteria</taxon>
        <taxon>Bacillati</taxon>
        <taxon>Bacillota</taxon>
        <taxon>Clostridia</taxon>
        <taxon>Eubacteriales</taxon>
        <taxon>Oscillospiraceae</taxon>
        <taxon>Yanshouia</taxon>
    </lineage>
</organism>
<dbReference type="EMBL" id="JACRTB010000005">
    <property type="protein sequence ID" value="MBC8575506.1"/>
    <property type="molecule type" value="Genomic_DNA"/>
</dbReference>
<dbReference type="HAMAP" id="MF_00278">
    <property type="entry name" value="HisH"/>
    <property type="match status" value="1"/>
</dbReference>
<accession>A0ABR7NGI7</accession>
<feature type="active site" evidence="10">
    <location>
        <position position="182"/>
    </location>
</feature>
<dbReference type="InterPro" id="IPR029062">
    <property type="entry name" value="Class_I_gatase-like"/>
</dbReference>
<keyword evidence="7 10" id="KW-0456">Lyase</keyword>
<dbReference type="Proteomes" id="UP000658131">
    <property type="component" value="Unassembled WGS sequence"/>
</dbReference>
<keyword evidence="4 10" id="KW-0378">Hydrolase</keyword>
<comment type="function">
    <text evidence="10">IGPS catalyzes the conversion of PRFAR and glutamine to IGP, AICAR and glutamate. The HisH subunit catalyzes the hydrolysis of glutamine to glutamate and ammonia as part of the synthesis of IGP and AICAR. The resulting ammonia molecule is channeled to the active site of HisF.</text>
</comment>
<comment type="subcellular location">
    <subcellularLocation>
        <location evidence="10">Cytoplasm</location>
    </subcellularLocation>
</comment>
<evidence type="ECO:0000256" key="5">
    <source>
        <dbReference type="ARBA" id="ARBA00022962"/>
    </source>
</evidence>
<comment type="catalytic activity">
    <reaction evidence="8 10">
        <text>5-[(5-phospho-1-deoxy-D-ribulos-1-ylimino)methylamino]-1-(5-phospho-beta-D-ribosyl)imidazole-4-carboxamide + L-glutamine = D-erythro-1-(imidazol-4-yl)glycerol 3-phosphate + 5-amino-1-(5-phospho-beta-D-ribosyl)imidazole-4-carboxamide + L-glutamate + H(+)</text>
        <dbReference type="Rhea" id="RHEA:24793"/>
        <dbReference type="ChEBI" id="CHEBI:15378"/>
        <dbReference type="ChEBI" id="CHEBI:29985"/>
        <dbReference type="ChEBI" id="CHEBI:58278"/>
        <dbReference type="ChEBI" id="CHEBI:58359"/>
        <dbReference type="ChEBI" id="CHEBI:58475"/>
        <dbReference type="ChEBI" id="CHEBI:58525"/>
        <dbReference type="EC" id="4.3.2.10"/>
    </reaction>
</comment>
<feature type="domain" description="Glutamine amidotransferase" evidence="11">
    <location>
        <begin position="19"/>
        <end position="196"/>
    </location>
</feature>
<evidence type="ECO:0000256" key="10">
    <source>
        <dbReference type="HAMAP-Rule" id="MF_00278"/>
    </source>
</evidence>
<dbReference type="Pfam" id="PF00117">
    <property type="entry name" value="GATase"/>
    <property type="match status" value="1"/>
</dbReference>
<evidence type="ECO:0000256" key="1">
    <source>
        <dbReference type="ARBA" id="ARBA00005091"/>
    </source>
</evidence>
<comment type="pathway">
    <text evidence="1 10">Amino-acid biosynthesis; L-histidine biosynthesis; L-histidine from 5-phospho-alpha-D-ribose 1-diphosphate: step 5/9.</text>
</comment>
<keyword evidence="3 10" id="KW-0028">Amino-acid biosynthesis</keyword>
<dbReference type="PANTHER" id="PTHR42701">
    <property type="entry name" value="IMIDAZOLE GLYCEROL PHOSPHATE SYNTHASE SUBUNIT HISH"/>
    <property type="match status" value="1"/>
</dbReference>
<comment type="subunit">
    <text evidence="2 10">Heterodimer of HisH and HisF.</text>
</comment>
<dbReference type="RefSeq" id="WP_262399133.1">
    <property type="nucleotide sequence ID" value="NZ_JACRTB010000005.1"/>
</dbReference>
<dbReference type="PANTHER" id="PTHR42701:SF1">
    <property type="entry name" value="IMIDAZOLE GLYCEROL PHOSPHATE SYNTHASE SUBUNIT HISH"/>
    <property type="match status" value="1"/>
</dbReference>
<keyword evidence="13" id="KW-1185">Reference proteome</keyword>
<dbReference type="SUPFAM" id="SSF52317">
    <property type="entry name" value="Class I glutamine amidotransferase-like"/>
    <property type="match status" value="1"/>
</dbReference>
<protein>
    <recommendedName>
        <fullName evidence="10">Imidazole glycerol phosphate synthase subunit HisH</fullName>
        <ecNumber evidence="10">4.3.2.10</ecNumber>
    </recommendedName>
    <alternativeName>
        <fullName evidence="10">IGP synthase glutaminase subunit</fullName>
        <ecNumber evidence="10">3.5.1.2</ecNumber>
    </alternativeName>
    <alternativeName>
        <fullName evidence="10">IGP synthase subunit HisH</fullName>
    </alternativeName>
    <alternativeName>
        <fullName evidence="10">ImGP synthase subunit HisH</fullName>
        <shortName evidence="10">IGPS subunit HisH</shortName>
    </alternativeName>
</protein>
<dbReference type="NCBIfam" id="TIGR01855">
    <property type="entry name" value="IMP_synth_hisH"/>
    <property type="match status" value="1"/>
</dbReference>
<dbReference type="EC" id="3.5.1.2" evidence="10"/>
<dbReference type="CDD" id="cd01748">
    <property type="entry name" value="GATase1_IGP_Synthase"/>
    <property type="match status" value="1"/>
</dbReference>
<evidence type="ECO:0000256" key="3">
    <source>
        <dbReference type="ARBA" id="ARBA00022605"/>
    </source>
</evidence>
<evidence type="ECO:0000256" key="2">
    <source>
        <dbReference type="ARBA" id="ARBA00011152"/>
    </source>
</evidence>
<feature type="active site" description="Nucleophile" evidence="10">
    <location>
        <position position="78"/>
    </location>
</feature>
<evidence type="ECO:0000256" key="6">
    <source>
        <dbReference type="ARBA" id="ARBA00023102"/>
    </source>
</evidence>